<reference evidence="2 3" key="1">
    <citation type="submission" date="2018-08" db="EMBL/GenBank/DDBJ databases">
        <title>Microbacterium lemovicicum sp. nov., a bacterium isolated from a natural uranium-rich soil.</title>
        <authorList>
            <person name="ORTET P."/>
        </authorList>
    </citation>
    <scope>NUCLEOTIDE SEQUENCE [LARGE SCALE GENOMIC DNA]</scope>
    <source>
        <strain evidence="2 3">Viu22</strain>
    </source>
</reference>
<keyword evidence="3" id="KW-1185">Reference proteome</keyword>
<dbReference type="EMBL" id="CP031423">
    <property type="protein sequence ID" value="AZS36338.1"/>
    <property type="molecule type" value="Genomic_DNA"/>
</dbReference>
<dbReference type="RefSeq" id="WP_127095045.1">
    <property type="nucleotide sequence ID" value="NZ_CP031423.1"/>
</dbReference>
<keyword evidence="1" id="KW-0472">Membrane</keyword>
<protein>
    <recommendedName>
        <fullName evidence="4">ATP synthase protein I</fullName>
    </recommendedName>
</protein>
<keyword evidence="1" id="KW-0812">Transmembrane</keyword>
<proteinExistence type="predicted"/>
<sequence>MSPSPVTSTPILRTALVWSAIVAAVLAVVFGVVGFLVGGGEGLGSGLLGVVLSAVFLAITAGSILIANRWFGDALYVPIFFGIVLGGWILKLVVFVVALLLLRGQPWIDPMIFFIAVVTSVIASLVVDVVVLLRMRVPTVSDGRLPTAVVDDEAPVSRRGDTGAV</sequence>
<gene>
    <name evidence="2" type="ORF">CVS47_00939</name>
</gene>
<dbReference type="OrthoDB" id="5117309at2"/>
<dbReference type="Proteomes" id="UP000276888">
    <property type="component" value="Chromosome"/>
</dbReference>
<organism evidence="2 3">
    <name type="scientific">Microbacterium lemovicicum</name>
    <dbReference type="NCBI Taxonomy" id="1072463"/>
    <lineage>
        <taxon>Bacteria</taxon>
        <taxon>Bacillati</taxon>
        <taxon>Actinomycetota</taxon>
        <taxon>Actinomycetes</taxon>
        <taxon>Micrococcales</taxon>
        <taxon>Microbacteriaceae</taxon>
        <taxon>Microbacterium</taxon>
    </lineage>
</organism>
<feature type="transmembrane region" description="Helical" evidence="1">
    <location>
        <begin position="43"/>
        <end position="67"/>
    </location>
</feature>
<feature type="transmembrane region" description="Helical" evidence="1">
    <location>
        <begin position="74"/>
        <end position="100"/>
    </location>
</feature>
<evidence type="ECO:0000313" key="3">
    <source>
        <dbReference type="Proteomes" id="UP000276888"/>
    </source>
</evidence>
<evidence type="ECO:0000313" key="2">
    <source>
        <dbReference type="EMBL" id="AZS36338.1"/>
    </source>
</evidence>
<keyword evidence="1" id="KW-1133">Transmembrane helix</keyword>
<evidence type="ECO:0000256" key="1">
    <source>
        <dbReference type="SAM" id="Phobius"/>
    </source>
</evidence>
<feature type="transmembrane region" description="Helical" evidence="1">
    <location>
        <begin position="112"/>
        <end position="133"/>
    </location>
</feature>
<dbReference type="AlphaFoldDB" id="A0A3Q9IZ33"/>
<accession>A0A3Q9IZ33</accession>
<evidence type="ECO:0008006" key="4">
    <source>
        <dbReference type="Google" id="ProtNLM"/>
    </source>
</evidence>
<name>A0A3Q9IZ33_9MICO</name>
<feature type="transmembrane region" description="Helical" evidence="1">
    <location>
        <begin position="12"/>
        <end position="37"/>
    </location>
</feature>
<dbReference type="KEGG" id="mlv:CVS47_00939"/>